<comment type="similarity">
    <text evidence="3">Belongs to the metallo-dependent hydrolases superfamily. Adenosine and AMP deaminases family. ADGF subfamily.</text>
</comment>
<evidence type="ECO:0000259" key="11">
    <source>
        <dbReference type="Pfam" id="PF00962"/>
    </source>
</evidence>
<name>A0A151GVG7_DRECN</name>
<sequence>MDVSHDDGLSPGEPLRLQLLSDGLLDMAEAQRVSHAHTHRLRDANVELPPSCTRGQLSMEPEAVDGDAYDEARATMLAVEKGLAFDSRCRTRATALEAKANSILRALRKRDEVDIYGAAEYRLGHDGQTHRRFAGDRFLSNLDLIQETALFRVARHLPKGAHLHIHYNACLPAAVLLDLAKTMDRMFVTSDLPLVSSDGYANFDKCEIQFSLLSPDKERPGNVFSAEYEPRRTMALADFLRLFPDHYRRATADQWLAAKLVFHEDETYNALQTAEGAWVKFDGRTRMMKGLFNYETAFRTYTRRFLEDLARDGISYAEIRPNFMASNQLYRDDGSGPMDNRAMMQLVVDEASDFRRRSSLAGRFFGGIKVIYCTPRVFSPEQIADALDECLEFKKLWPEWIAGKLAAAPSCFDMVGQESKGKPLKAFAKELLAFKKRCATSGVDIPFLFHCGETLEVGTDTDENLVDALLLGSKRIGHGFALGRHPLLMQRIKAWGICLELCPISNEVLGLTARVGGHAMYALLANNVHCTVNSDNGTLFRSTLSHDFYQIMVGSADMDLFGWKQLALWSMDHACLGDAEKTAVLADWQERWEAFLRWMMGEYGDAVGYQAPL</sequence>
<keyword evidence="5" id="KW-0964">Secreted</keyword>
<feature type="region of interest" description="Disordered" evidence="10">
    <location>
        <begin position="40"/>
        <end position="62"/>
    </location>
</feature>
<dbReference type="PANTHER" id="PTHR11409">
    <property type="entry name" value="ADENOSINE DEAMINASE"/>
    <property type="match status" value="1"/>
</dbReference>
<keyword evidence="6" id="KW-0479">Metal-binding</keyword>
<comment type="subcellular location">
    <subcellularLocation>
        <location evidence="2">Secreted</location>
    </subcellularLocation>
</comment>
<dbReference type="InterPro" id="IPR006330">
    <property type="entry name" value="Ado/ade_deaminase"/>
</dbReference>
<dbReference type="InterPro" id="IPR001365">
    <property type="entry name" value="A_deaminase_dom"/>
</dbReference>
<dbReference type="STRING" id="98403.A0A151GVG7"/>
<evidence type="ECO:0000256" key="9">
    <source>
        <dbReference type="ARBA" id="ARBA00047764"/>
    </source>
</evidence>
<comment type="cofactor">
    <cofactor evidence="1">
        <name>Zn(2+)</name>
        <dbReference type="ChEBI" id="CHEBI:29105"/>
    </cofactor>
</comment>
<comment type="catalytic activity">
    <reaction evidence="9">
        <text>adenosine + H2O + H(+) = inosine + NH4(+)</text>
        <dbReference type="Rhea" id="RHEA:24408"/>
        <dbReference type="ChEBI" id="CHEBI:15377"/>
        <dbReference type="ChEBI" id="CHEBI:15378"/>
        <dbReference type="ChEBI" id="CHEBI:16335"/>
        <dbReference type="ChEBI" id="CHEBI:17596"/>
        <dbReference type="ChEBI" id="CHEBI:28938"/>
        <dbReference type="EC" id="3.5.4.4"/>
    </reaction>
</comment>
<keyword evidence="8" id="KW-0378">Hydrolase</keyword>
<proteinExistence type="inferred from homology"/>
<dbReference type="InterPro" id="IPR032466">
    <property type="entry name" value="Metal_Hydrolase"/>
</dbReference>
<evidence type="ECO:0000256" key="3">
    <source>
        <dbReference type="ARBA" id="ARBA00006083"/>
    </source>
</evidence>
<dbReference type="SUPFAM" id="SSF51556">
    <property type="entry name" value="Metallo-dependent hydrolases"/>
    <property type="match status" value="1"/>
</dbReference>
<evidence type="ECO:0000256" key="10">
    <source>
        <dbReference type="SAM" id="MobiDB-lite"/>
    </source>
</evidence>
<dbReference type="GO" id="GO:0006154">
    <property type="term" value="P:adenosine catabolic process"/>
    <property type="evidence" value="ECO:0007669"/>
    <property type="project" value="TreeGrafter"/>
</dbReference>
<evidence type="ECO:0000256" key="5">
    <source>
        <dbReference type="ARBA" id="ARBA00022525"/>
    </source>
</evidence>
<dbReference type="GeneID" id="63714843"/>
<dbReference type="InParanoid" id="A0A151GVG7"/>
<dbReference type="GO" id="GO:0005576">
    <property type="term" value="C:extracellular region"/>
    <property type="evidence" value="ECO:0007669"/>
    <property type="project" value="UniProtKB-SubCell"/>
</dbReference>
<dbReference type="GO" id="GO:0046103">
    <property type="term" value="P:inosine biosynthetic process"/>
    <property type="evidence" value="ECO:0007669"/>
    <property type="project" value="TreeGrafter"/>
</dbReference>
<keyword evidence="7" id="KW-0732">Signal</keyword>
<evidence type="ECO:0000256" key="7">
    <source>
        <dbReference type="ARBA" id="ARBA00022729"/>
    </source>
</evidence>
<evidence type="ECO:0000313" key="13">
    <source>
        <dbReference type="Proteomes" id="UP000076580"/>
    </source>
</evidence>
<dbReference type="GO" id="GO:0004000">
    <property type="term" value="F:adenosine deaminase activity"/>
    <property type="evidence" value="ECO:0007669"/>
    <property type="project" value="TreeGrafter"/>
</dbReference>
<dbReference type="EMBL" id="LAYC01000001">
    <property type="protein sequence ID" value="KYK61060.1"/>
    <property type="molecule type" value="Genomic_DNA"/>
</dbReference>
<evidence type="ECO:0000313" key="12">
    <source>
        <dbReference type="EMBL" id="KYK61060.1"/>
    </source>
</evidence>
<feature type="domain" description="Adenosine deaminase" evidence="11">
    <location>
        <begin position="267"/>
        <end position="585"/>
    </location>
</feature>
<keyword evidence="13" id="KW-1185">Reference proteome</keyword>
<evidence type="ECO:0000256" key="6">
    <source>
        <dbReference type="ARBA" id="ARBA00022723"/>
    </source>
</evidence>
<dbReference type="Pfam" id="PF00962">
    <property type="entry name" value="A_deaminase"/>
    <property type="match status" value="1"/>
</dbReference>
<evidence type="ECO:0000256" key="4">
    <source>
        <dbReference type="ARBA" id="ARBA00012784"/>
    </source>
</evidence>
<dbReference type="EC" id="3.5.4.4" evidence="4"/>
<dbReference type="Gene3D" id="3.20.20.140">
    <property type="entry name" value="Metal-dependent hydrolases"/>
    <property type="match status" value="1"/>
</dbReference>
<organism evidence="12 13">
    <name type="scientific">Drechmeria coniospora</name>
    <name type="common">Nematophagous fungus</name>
    <name type="synonym">Meria coniospora</name>
    <dbReference type="NCBI Taxonomy" id="98403"/>
    <lineage>
        <taxon>Eukaryota</taxon>
        <taxon>Fungi</taxon>
        <taxon>Dikarya</taxon>
        <taxon>Ascomycota</taxon>
        <taxon>Pezizomycotina</taxon>
        <taxon>Sordariomycetes</taxon>
        <taxon>Hypocreomycetidae</taxon>
        <taxon>Hypocreales</taxon>
        <taxon>Ophiocordycipitaceae</taxon>
        <taxon>Drechmeria</taxon>
    </lineage>
</organism>
<evidence type="ECO:0000256" key="2">
    <source>
        <dbReference type="ARBA" id="ARBA00004613"/>
    </source>
</evidence>
<dbReference type="GO" id="GO:0046872">
    <property type="term" value="F:metal ion binding"/>
    <property type="evidence" value="ECO:0007669"/>
    <property type="project" value="UniProtKB-KW"/>
</dbReference>
<dbReference type="PANTHER" id="PTHR11409:SF37">
    <property type="entry name" value="ADENOSINE DEAMINASE DOMAIN-CONTAINING PROTEIN"/>
    <property type="match status" value="1"/>
</dbReference>
<dbReference type="FunFam" id="3.20.20.140:FF:000017">
    <property type="entry name" value="Adenosine deaminase 2"/>
    <property type="match status" value="1"/>
</dbReference>
<comment type="caution">
    <text evidence="12">The sequence shown here is derived from an EMBL/GenBank/DDBJ whole genome shotgun (WGS) entry which is preliminary data.</text>
</comment>
<gene>
    <name evidence="12" type="ORF">DCS_02200</name>
</gene>
<dbReference type="RefSeq" id="XP_040660412.1">
    <property type="nucleotide sequence ID" value="XM_040799529.1"/>
</dbReference>
<dbReference type="Proteomes" id="UP000076580">
    <property type="component" value="Chromosome 01"/>
</dbReference>
<reference evidence="12 13" key="1">
    <citation type="journal article" date="2016" name="Sci. Rep.">
        <title>Insights into Adaptations to a Near-Obligate Nematode Endoparasitic Lifestyle from the Finished Genome of Drechmeria coniospora.</title>
        <authorList>
            <person name="Zhang L."/>
            <person name="Zhou Z."/>
            <person name="Guo Q."/>
            <person name="Fokkens L."/>
            <person name="Miskei M."/>
            <person name="Pocsi I."/>
            <person name="Zhang W."/>
            <person name="Chen M."/>
            <person name="Wang L."/>
            <person name="Sun Y."/>
            <person name="Donzelli B.G."/>
            <person name="Gibson D.M."/>
            <person name="Nelson D.R."/>
            <person name="Luo J.G."/>
            <person name="Rep M."/>
            <person name="Liu H."/>
            <person name="Yang S."/>
            <person name="Wang J."/>
            <person name="Krasnoff S.B."/>
            <person name="Xu Y."/>
            <person name="Molnar I."/>
            <person name="Lin M."/>
        </authorList>
    </citation>
    <scope>NUCLEOTIDE SEQUENCE [LARGE SCALE GENOMIC DNA]</scope>
    <source>
        <strain evidence="12 13">ARSEF 6962</strain>
    </source>
</reference>
<protein>
    <recommendedName>
        <fullName evidence="4">adenosine deaminase</fullName>
        <ecNumber evidence="4">3.5.4.4</ecNumber>
    </recommendedName>
</protein>
<accession>A0A151GVG7</accession>
<evidence type="ECO:0000256" key="8">
    <source>
        <dbReference type="ARBA" id="ARBA00022801"/>
    </source>
</evidence>
<evidence type="ECO:0000256" key="1">
    <source>
        <dbReference type="ARBA" id="ARBA00001947"/>
    </source>
</evidence>
<dbReference type="AlphaFoldDB" id="A0A151GVG7"/>